<protein>
    <submittedName>
        <fullName evidence="1">(spotted green pufferfish) hypothetical protein</fullName>
    </submittedName>
</protein>
<sequence length="47" mass="5251">MASRKTDKSHWAAGRVGDIDFIGSTKTKGKVRLDVKDRGRNAEKYAE</sequence>
<dbReference type="AlphaFoldDB" id="Q4SHE4"/>
<evidence type="ECO:0000313" key="1">
    <source>
        <dbReference type="EMBL" id="CAF99938.1"/>
    </source>
</evidence>
<dbReference type="EMBL" id="CAAE01014581">
    <property type="protein sequence ID" value="CAF99938.1"/>
    <property type="molecule type" value="Genomic_DNA"/>
</dbReference>
<organism evidence="1">
    <name type="scientific">Tetraodon nigroviridis</name>
    <name type="common">Spotted green pufferfish</name>
    <name type="synonym">Chelonodon nigroviridis</name>
    <dbReference type="NCBI Taxonomy" id="99883"/>
    <lineage>
        <taxon>Eukaryota</taxon>
        <taxon>Metazoa</taxon>
        <taxon>Chordata</taxon>
        <taxon>Craniata</taxon>
        <taxon>Vertebrata</taxon>
        <taxon>Euteleostomi</taxon>
        <taxon>Actinopterygii</taxon>
        <taxon>Neopterygii</taxon>
        <taxon>Teleostei</taxon>
        <taxon>Neoteleostei</taxon>
        <taxon>Acanthomorphata</taxon>
        <taxon>Eupercaria</taxon>
        <taxon>Tetraodontiformes</taxon>
        <taxon>Tetradontoidea</taxon>
        <taxon>Tetraodontidae</taxon>
        <taxon>Tetraodon</taxon>
    </lineage>
</organism>
<comment type="caution">
    <text evidence="1">The sequence shown here is derived from an EMBL/GenBank/DDBJ whole genome shotgun (WGS) entry which is preliminary data.</text>
</comment>
<accession>Q4SHE4</accession>
<reference evidence="1" key="2">
    <citation type="submission" date="2004-02" db="EMBL/GenBank/DDBJ databases">
        <authorList>
            <consortium name="Genoscope"/>
            <consortium name="Whitehead Institute Centre for Genome Research"/>
        </authorList>
    </citation>
    <scope>NUCLEOTIDE SEQUENCE</scope>
</reference>
<reference evidence="1" key="1">
    <citation type="journal article" date="2004" name="Nature">
        <title>Genome duplication in the teleost fish Tetraodon nigroviridis reveals the early vertebrate proto-karyotype.</title>
        <authorList>
            <person name="Jaillon O."/>
            <person name="Aury J.-M."/>
            <person name="Brunet F."/>
            <person name="Petit J.-L."/>
            <person name="Stange-Thomann N."/>
            <person name="Mauceli E."/>
            <person name="Bouneau L."/>
            <person name="Fischer C."/>
            <person name="Ozouf-Costaz C."/>
            <person name="Bernot A."/>
            <person name="Nicaud S."/>
            <person name="Jaffe D."/>
            <person name="Fisher S."/>
            <person name="Lutfalla G."/>
            <person name="Dossat C."/>
            <person name="Segurens B."/>
            <person name="Dasilva C."/>
            <person name="Salanoubat M."/>
            <person name="Levy M."/>
            <person name="Boudet N."/>
            <person name="Castellano S."/>
            <person name="Anthouard V."/>
            <person name="Jubin C."/>
            <person name="Castelli V."/>
            <person name="Katinka M."/>
            <person name="Vacherie B."/>
            <person name="Biemont C."/>
            <person name="Skalli Z."/>
            <person name="Cattolico L."/>
            <person name="Poulain J."/>
            <person name="De Berardinis V."/>
            <person name="Cruaud C."/>
            <person name="Duprat S."/>
            <person name="Brottier P."/>
            <person name="Coutanceau J.-P."/>
            <person name="Gouzy J."/>
            <person name="Parra G."/>
            <person name="Lardier G."/>
            <person name="Chapple C."/>
            <person name="McKernan K.J."/>
            <person name="McEwan P."/>
            <person name="Bosak S."/>
            <person name="Kellis M."/>
            <person name="Volff J.-N."/>
            <person name="Guigo R."/>
            <person name="Zody M.C."/>
            <person name="Mesirov J."/>
            <person name="Lindblad-Toh K."/>
            <person name="Birren B."/>
            <person name="Nusbaum C."/>
            <person name="Kahn D."/>
            <person name="Robinson-Rechavi M."/>
            <person name="Laudet V."/>
            <person name="Schachter V."/>
            <person name="Quetier F."/>
            <person name="Saurin W."/>
            <person name="Scarpelli C."/>
            <person name="Wincker P."/>
            <person name="Lander E.S."/>
            <person name="Weissenbach J."/>
            <person name="Roest Crollius H."/>
        </authorList>
    </citation>
    <scope>NUCLEOTIDE SEQUENCE [LARGE SCALE GENOMIC DNA]</scope>
</reference>
<dbReference type="KEGG" id="tng:GSTEN00018194G001"/>
<proteinExistence type="predicted"/>
<gene>
    <name evidence="1" type="ORF">GSTENG00018194001</name>
</gene>
<name>Q4SHE4_TETNG</name>